<dbReference type="AlphaFoldDB" id="A0A4P9VKJ7"/>
<reference evidence="7 8" key="1">
    <citation type="submission" date="2017-04" db="EMBL/GenBank/DDBJ databases">
        <title>Draft genome sequence of Zooshikella ganghwensis VG4 isolated from Red Sea sediments.</title>
        <authorList>
            <person name="Rehman Z."/>
            <person name="Alam I."/>
            <person name="Kamau A."/>
            <person name="Bajic V."/>
            <person name="Leiknes T."/>
        </authorList>
    </citation>
    <scope>NUCLEOTIDE SEQUENCE [LARGE SCALE GENOMIC DNA]</scope>
    <source>
        <strain evidence="7 8">VG4</strain>
    </source>
</reference>
<dbReference type="InterPro" id="IPR001478">
    <property type="entry name" value="PDZ"/>
</dbReference>
<dbReference type="InterPro" id="IPR051201">
    <property type="entry name" value="Chloro_Bact_Ser_Proteases"/>
</dbReference>
<dbReference type="InterPro" id="IPR036034">
    <property type="entry name" value="PDZ_sf"/>
</dbReference>
<dbReference type="PROSITE" id="PS50106">
    <property type="entry name" value="PDZ"/>
    <property type="match status" value="1"/>
</dbReference>
<feature type="transmembrane region" description="Helical" evidence="5">
    <location>
        <begin position="7"/>
        <end position="26"/>
    </location>
</feature>
<feature type="domain" description="PDZ" evidence="6">
    <location>
        <begin position="292"/>
        <end position="388"/>
    </location>
</feature>
<evidence type="ECO:0000313" key="8">
    <source>
        <dbReference type="Proteomes" id="UP000257039"/>
    </source>
</evidence>
<evidence type="ECO:0000256" key="1">
    <source>
        <dbReference type="ARBA" id="ARBA00010541"/>
    </source>
</evidence>
<evidence type="ECO:0000256" key="2">
    <source>
        <dbReference type="ARBA" id="ARBA00022670"/>
    </source>
</evidence>
<dbReference type="EMBL" id="NDXW01000001">
    <property type="protein sequence ID" value="RDH42894.1"/>
    <property type="molecule type" value="Genomic_DNA"/>
</dbReference>
<proteinExistence type="inferred from homology"/>
<dbReference type="SUPFAM" id="SSF50156">
    <property type="entry name" value="PDZ domain-like"/>
    <property type="match status" value="1"/>
</dbReference>
<dbReference type="SUPFAM" id="SSF50494">
    <property type="entry name" value="Trypsin-like serine proteases"/>
    <property type="match status" value="1"/>
</dbReference>
<protein>
    <submittedName>
        <fullName evidence="7">PDZ domain-containing protein</fullName>
    </submittedName>
</protein>
<evidence type="ECO:0000256" key="5">
    <source>
        <dbReference type="SAM" id="Phobius"/>
    </source>
</evidence>
<dbReference type="Gene3D" id="2.40.10.120">
    <property type="match status" value="1"/>
</dbReference>
<evidence type="ECO:0000259" key="6">
    <source>
        <dbReference type="PROSITE" id="PS50106"/>
    </source>
</evidence>
<keyword evidence="4" id="KW-0720">Serine protease</keyword>
<dbReference type="SMART" id="SM00228">
    <property type="entry name" value="PDZ"/>
    <property type="match status" value="1"/>
</dbReference>
<comment type="caution">
    <text evidence="7">The sequence shown here is derived from an EMBL/GenBank/DDBJ whole genome shotgun (WGS) entry which is preliminary data.</text>
</comment>
<dbReference type="Gene3D" id="2.30.42.10">
    <property type="match status" value="1"/>
</dbReference>
<dbReference type="PANTHER" id="PTHR43343:SF3">
    <property type="entry name" value="PROTEASE DO-LIKE 8, CHLOROPLASTIC"/>
    <property type="match status" value="1"/>
</dbReference>
<dbReference type="RefSeq" id="WP_027707892.1">
    <property type="nucleotide sequence ID" value="NZ_JAEVHG010000002.1"/>
</dbReference>
<dbReference type="FunFam" id="2.40.10.10:FF:000001">
    <property type="entry name" value="Periplasmic serine protease DegS"/>
    <property type="match status" value="1"/>
</dbReference>
<keyword evidence="8" id="KW-1185">Reference proteome</keyword>
<dbReference type="InterPro" id="IPR009003">
    <property type="entry name" value="Peptidase_S1_PA"/>
</dbReference>
<dbReference type="Pfam" id="PF13180">
    <property type="entry name" value="PDZ_2"/>
    <property type="match status" value="1"/>
</dbReference>
<evidence type="ECO:0000313" key="7">
    <source>
        <dbReference type="EMBL" id="RDH42894.1"/>
    </source>
</evidence>
<dbReference type="Pfam" id="PF13365">
    <property type="entry name" value="Trypsin_2"/>
    <property type="match status" value="1"/>
</dbReference>
<organism evidence="7 8">
    <name type="scientific">Zooshikella ganghwensis</name>
    <dbReference type="NCBI Taxonomy" id="202772"/>
    <lineage>
        <taxon>Bacteria</taxon>
        <taxon>Pseudomonadati</taxon>
        <taxon>Pseudomonadota</taxon>
        <taxon>Gammaproteobacteria</taxon>
        <taxon>Oceanospirillales</taxon>
        <taxon>Zooshikellaceae</taxon>
        <taxon>Zooshikella</taxon>
    </lineage>
</organism>
<dbReference type="GO" id="GO:0006508">
    <property type="term" value="P:proteolysis"/>
    <property type="evidence" value="ECO:0007669"/>
    <property type="project" value="UniProtKB-KW"/>
</dbReference>
<gene>
    <name evidence="7" type="ORF">B9G39_05195</name>
</gene>
<dbReference type="Proteomes" id="UP000257039">
    <property type="component" value="Unassembled WGS sequence"/>
</dbReference>
<keyword evidence="5" id="KW-1133">Transmembrane helix</keyword>
<accession>A0A4P9VKJ7</accession>
<keyword evidence="5" id="KW-0472">Membrane</keyword>
<comment type="similarity">
    <text evidence="1">Belongs to the peptidase S1C family.</text>
</comment>
<sequence>MKKLVHFLTWPTICGVLVAIILMQQFPGLVGINNTAEQDTPQVTQAVYNSNNSPISSTDPVVIKQENVTVSAARTGPSSYSHAVKKAAPAVVNIYTTKIIRERQHPIFDDPFFQDFFGYNQMPKRKRMQSSLGSGVIMSPEGYVVTNNHVIAGASEILILLQDGRETPARVVGTDPETDLAILKIDLDNLPSVTLAPTRNAEIGDVVLAIGNPFGVGQTVTMGIISATGRSKLYLNTYENFIQTDAAINPGNSGGALINVHGDLLGINTAIFSKSGGSQGIGFAIPSEIARDVMLSIVKHGKVIRGWLGLETQQFTRELADAFGLPHIEGILITGVYRNGPAFQAGLKPGDLILEINSMHAREGRKVMYQVAQMRPGEEVSIKIIRNGIEQDIKCIIGLRPSLSGLQEPSRSRH</sequence>
<keyword evidence="3" id="KW-0378">Hydrolase</keyword>
<keyword evidence="2" id="KW-0645">Protease</keyword>
<evidence type="ECO:0000256" key="3">
    <source>
        <dbReference type="ARBA" id="ARBA00022801"/>
    </source>
</evidence>
<evidence type="ECO:0000256" key="4">
    <source>
        <dbReference type="ARBA" id="ARBA00022825"/>
    </source>
</evidence>
<dbReference type="PANTHER" id="PTHR43343">
    <property type="entry name" value="PEPTIDASE S12"/>
    <property type="match status" value="1"/>
</dbReference>
<dbReference type="InterPro" id="IPR001940">
    <property type="entry name" value="Peptidase_S1C"/>
</dbReference>
<name>A0A4P9VKJ7_9GAMM</name>
<keyword evidence="5" id="KW-0812">Transmembrane</keyword>
<dbReference type="GO" id="GO:0004252">
    <property type="term" value="F:serine-type endopeptidase activity"/>
    <property type="evidence" value="ECO:0007669"/>
    <property type="project" value="InterPro"/>
</dbReference>
<dbReference type="PRINTS" id="PR00834">
    <property type="entry name" value="PROTEASES2C"/>
</dbReference>